<gene>
    <name evidence="12" type="ORF">GBM95_01515</name>
</gene>
<dbReference type="GO" id="GO:0006355">
    <property type="term" value="P:regulation of DNA-templated transcription"/>
    <property type="evidence" value="ECO:0007669"/>
    <property type="project" value="InterPro"/>
</dbReference>
<evidence type="ECO:0000256" key="5">
    <source>
        <dbReference type="ARBA" id="ARBA00023015"/>
    </source>
</evidence>
<feature type="domain" description="OmpR/PhoB-type" evidence="11">
    <location>
        <begin position="124"/>
        <end position="218"/>
    </location>
</feature>
<sequence>MRILLVEDDDMIGESVVAGLECEGHAVDWVRDGNSALLALNTTEFSLVILDLGLPGKDGLQVLKEMRAKRNATPVLVTTARDTVDDRIRGLDMGADDYLIKPYDLDELSARIRALLRRSAGRADPILERGELRISPHTREVTYRGEPVILSSKEYALLFALAERQGVVWSRSQLEEKLYNWDNTVGSNAIEVHIHHLRKKLSDSAIKTVRGVGYLLET</sequence>
<keyword evidence="2" id="KW-0963">Cytoplasm</keyword>
<evidence type="ECO:0000259" key="10">
    <source>
        <dbReference type="PROSITE" id="PS50110"/>
    </source>
</evidence>
<dbReference type="PANTHER" id="PTHR48111:SF35">
    <property type="entry name" value="TRANSCRIPTIONAL REGULATORY PROTEIN QSEB"/>
    <property type="match status" value="1"/>
</dbReference>
<dbReference type="PROSITE" id="PS50110">
    <property type="entry name" value="RESPONSE_REGULATORY"/>
    <property type="match status" value="1"/>
</dbReference>
<evidence type="ECO:0000313" key="12">
    <source>
        <dbReference type="EMBL" id="KAB7662782.1"/>
    </source>
</evidence>
<keyword evidence="5" id="KW-0805">Transcription regulation</keyword>
<dbReference type="CDD" id="cd00383">
    <property type="entry name" value="trans_reg_C"/>
    <property type="match status" value="1"/>
</dbReference>
<evidence type="ECO:0000256" key="7">
    <source>
        <dbReference type="ARBA" id="ARBA00023163"/>
    </source>
</evidence>
<dbReference type="FunFam" id="3.40.50.2300:FF:000002">
    <property type="entry name" value="DNA-binding response regulator PhoP"/>
    <property type="match status" value="1"/>
</dbReference>
<dbReference type="InterPro" id="IPR001867">
    <property type="entry name" value="OmpR/PhoB-type_DNA-bd"/>
</dbReference>
<dbReference type="Pfam" id="PF00486">
    <property type="entry name" value="Trans_reg_C"/>
    <property type="match status" value="1"/>
</dbReference>
<dbReference type="InterPro" id="IPR011006">
    <property type="entry name" value="CheY-like_superfamily"/>
</dbReference>
<dbReference type="PANTHER" id="PTHR48111">
    <property type="entry name" value="REGULATOR OF RPOS"/>
    <property type="match status" value="1"/>
</dbReference>
<dbReference type="CDD" id="cd17624">
    <property type="entry name" value="REC_OmpR_PmrA-like"/>
    <property type="match status" value="1"/>
</dbReference>
<dbReference type="OrthoDB" id="9802426at2"/>
<dbReference type="Gene3D" id="3.40.50.2300">
    <property type="match status" value="1"/>
</dbReference>
<evidence type="ECO:0000256" key="8">
    <source>
        <dbReference type="PROSITE-ProRule" id="PRU00169"/>
    </source>
</evidence>
<dbReference type="SMART" id="SM00862">
    <property type="entry name" value="Trans_reg_C"/>
    <property type="match status" value="1"/>
</dbReference>
<dbReference type="InterPro" id="IPR036388">
    <property type="entry name" value="WH-like_DNA-bd_sf"/>
</dbReference>
<dbReference type="AlphaFoldDB" id="A0A6I1EPZ6"/>
<evidence type="ECO:0000256" key="1">
    <source>
        <dbReference type="ARBA" id="ARBA00004496"/>
    </source>
</evidence>
<evidence type="ECO:0000256" key="3">
    <source>
        <dbReference type="ARBA" id="ARBA00022553"/>
    </source>
</evidence>
<keyword evidence="7" id="KW-0804">Transcription</keyword>
<evidence type="ECO:0000256" key="6">
    <source>
        <dbReference type="ARBA" id="ARBA00023125"/>
    </source>
</evidence>
<organism evidence="12 13">
    <name type="scientific">Sutterella seckii</name>
    <dbReference type="NCBI Taxonomy" id="1944635"/>
    <lineage>
        <taxon>Bacteria</taxon>
        <taxon>Pseudomonadati</taxon>
        <taxon>Pseudomonadota</taxon>
        <taxon>Betaproteobacteria</taxon>
        <taxon>Burkholderiales</taxon>
        <taxon>Sutterellaceae</taxon>
        <taxon>Sutterella</taxon>
    </lineage>
</organism>
<dbReference type="PROSITE" id="PS51755">
    <property type="entry name" value="OMPR_PHOB"/>
    <property type="match status" value="1"/>
</dbReference>
<dbReference type="InterPro" id="IPR001789">
    <property type="entry name" value="Sig_transdc_resp-reg_receiver"/>
</dbReference>
<keyword evidence="3 8" id="KW-0597">Phosphoprotein</keyword>
<accession>A0A6I1EPZ6</accession>
<keyword evidence="6 9" id="KW-0238">DNA-binding</keyword>
<feature type="modified residue" description="4-aspartylphosphate" evidence="8">
    <location>
        <position position="51"/>
    </location>
</feature>
<protein>
    <submittedName>
        <fullName evidence="12">Response regulator</fullName>
    </submittedName>
</protein>
<dbReference type="GO" id="GO:0005829">
    <property type="term" value="C:cytosol"/>
    <property type="evidence" value="ECO:0007669"/>
    <property type="project" value="TreeGrafter"/>
</dbReference>
<comment type="caution">
    <text evidence="12">The sequence shown here is derived from an EMBL/GenBank/DDBJ whole genome shotgun (WGS) entry which is preliminary data.</text>
</comment>
<feature type="domain" description="Response regulatory" evidence="10">
    <location>
        <begin position="2"/>
        <end position="116"/>
    </location>
</feature>
<comment type="subcellular location">
    <subcellularLocation>
        <location evidence="1">Cytoplasm</location>
    </subcellularLocation>
</comment>
<evidence type="ECO:0000256" key="9">
    <source>
        <dbReference type="PROSITE-ProRule" id="PRU01091"/>
    </source>
</evidence>
<reference evidence="12 13" key="1">
    <citation type="submission" date="2019-10" db="EMBL/GenBank/DDBJ databases">
        <title>Genome diversity of Sutterella seckii.</title>
        <authorList>
            <person name="Chaplin A.V."/>
            <person name="Sokolova S.R."/>
            <person name="Mosin K.A."/>
            <person name="Ivanova E.L."/>
            <person name="Kochetkova T.O."/>
            <person name="Goltsov A.Y."/>
            <person name="Trofimov D.Y."/>
            <person name="Efimov B.A."/>
        </authorList>
    </citation>
    <scope>NUCLEOTIDE SEQUENCE [LARGE SCALE GENOMIC DNA]</scope>
    <source>
        <strain evidence="12 13">ASD393</strain>
    </source>
</reference>
<dbReference type="GO" id="GO:0000976">
    <property type="term" value="F:transcription cis-regulatory region binding"/>
    <property type="evidence" value="ECO:0007669"/>
    <property type="project" value="TreeGrafter"/>
</dbReference>
<dbReference type="Gene3D" id="6.10.250.690">
    <property type="match status" value="1"/>
</dbReference>
<name>A0A6I1EPZ6_9BURK</name>
<dbReference type="SUPFAM" id="SSF52172">
    <property type="entry name" value="CheY-like"/>
    <property type="match status" value="1"/>
</dbReference>
<dbReference type="RefSeq" id="WP_152157481.1">
    <property type="nucleotide sequence ID" value="NZ_WEHX01000004.1"/>
</dbReference>
<feature type="DNA-binding region" description="OmpR/PhoB-type" evidence="9">
    <location>
        <begin position="124"/>
        <end position="218"/>
    </location>
</feature>
<evidence type="ECO:0000259" key="11">
    <source>
        <dbReference type="PROSITE" id="PS51755"/>
    </source>
</evidence>
<dbReference type="Proteomes" id="UP000430564">
    <property type="component" value="Unassembled WGS sequence"/>
</dbReference>
<dbReference type="EMBL" id="WEHX01000004">
    <property type="protein sequence ID" value="KAB7662782.1"/>
    <property type="molecule type" value="Genomic_DNA"/>
</dbReference>
<dbReference type="Gene3D" id="1.10.10.10">
    <property type="entry name" value="Winged helix-like DNA-binding domain superfamily/Winged helix DNA-binding domain"/>
    <property type="match status" value="1"/>
</dbReference>
<dbReference type="GO" id="GO:0032993">
    <property type="term" value="C:protein-DNA complex"/>
    <property type="evidence" value="ECO:0007669"/>
    <property type="project" value="TreeGrafter"/>
</dbReference>
<keyword evidence="4" id="KW-0902">Two-component regulatory system</keyword>
<dbReference type="SMART" id="SM00448">
    <property type="entry name" value="REC"/>
    <property type="match status" value="1"/>
</dbReference>
<dbReference type="Pfam" id="PF00072">
    <property type="entry name" value="Response_reg"/>
    <property type="match status" value="1"/>
</dbReference>
<dbReference type="GO" id="GO:0000156">
    <property type="term" value="F:phosphorelay response regulator activity"/>
    <property type="evidence" value="ECO:0007669"/>
    <property type="project" value="TreeGrafter"/>
</dbReference>
<dbReference type="InterPro" id="IPR039420">
    <property type="entry name" value="WalR-like"/>
</dbReference>
<evidence type="ECO:0000313" key="13">
    <source>
        <dbReference type="Proteomes" id="UP000430564"/>
    </source>
</evidence>
<evidence type="ECO:0000256" key="4">
    <source>
        <dbReference type="ARBA" id="ARBA00023012"/>
    </source>
</evidence>
<proteinExistence type="predicted"/>
<evidence type="ECO:0000256" key="2">
    <source>
        <dbReference type="ARBA" id="ARBA00022490"/>
    </source>
</evidence>